<keyword evidence="9" id="KW-0282">Flagellum</keyword>
<dbReference type="GO" id="GO:0036126">
    <property type="term" value="C:sperm flagellum"/>
    <property type="evidence" value="ECO:0007669"/>
    <property type="project" value="UniProtKB-ARBA"/>
</dbReference>
<keyword evidence="5" id="KW-0963">Cytoplasm</keyword>
<dbReference type="InterPro" id="IPR026983">
    <property type="entry name" value="DHC"/>
</dbReference>
<dbReference type="Gene3D" id="1.10.8.720">
    <property type="entry name" value="Region D6 of dynein motor"/>
    <property type="match status" value="1"/>
</dbReference>
<dbReference type="InterPro" id="IPR041658">
    <property type="entry name" value="AAA_lid_11"/>
</dbReference>
<dbReference type="FunFam" id="3.40.50.300:FF:002141">
    <property type="entry name" value="Dynein heavy chain"/>
    <property type="match status" value="1"/>
</dbReference>
<feature type="domain" description="Dynein heavy chain 3 AAA+ lid" evidence="29">
    <location>
        <begin position="2563"/>
        <end position="2647"/>
    </location>
</feature>
<dbReference type="InterPro" id="IPR004273">
    <property type="entry name" value="Dynein_heavy_D6_P-loop"/>
</dbReference>
<name>A0A9B0U4K2_CHRAS</name>
<feature type="domain" description="Dynein heavy chain linker" evidence="23">
    <location>
        <begin position="1163"/>
        <end position="1565"/>
    </location>
</feature>
<evidence type="ECO:0000259" key="30">
    <source>
        <dbReference type="Pfam" id="PF18198"/>
    </source>
</evidence>
<evidence type="ECO:0000256" key="7">
    <source>
        <dbReference type="ARBA" id="ARBA00022741"/>
    </source>
</evidence>
<evidence type="ECO:0000259" key="25">
    <source>
        <dbReference type="Pfam" id="PF12777"/>
    </source>
</evidence>
<evidence type="ECO:0000256" key="9">
    <source>
        <dbReference type="ARBA" id="ARBA00022846"/>
    </source>
</evidence>
<evidence type="ECO:0000256" key="11">
    <source>
        <dbReference type="ARBA" id="ARBA00023054"/>
    </source>
</evidence>
<organism evidence="32 33">
    <name type="scientific">Chrysochloris asiatica</name>
    <name type="common">Cape golden mole</name>
    <dbReference type="NCBI Taxonomy" id="185453"/>
    <lineage>
        <taxon>Eukaryota</taxon>
        <taxon>Metazoa</taxon>
        <taxon>Chordata</taxon>
        <taxon>Craniata</taxon>
        <taxon>Vertebrata</taxon>
        <taxon>Euteleostomi</taxon>
        <taxon>Mammalia</taxon>
        <taxon>Eutheria</taxon>
        <taxon>Afrotheria</taxon>
        <taxon>Chrysochloridae</taxon>
        <taxon>Chrysochlorinae</taxon>
        <taxon>Chrysochloris</taxon>
    </lineage>
</organism>
<feature type="domain" description="Dynein heavy chain region D6 P-loop" evidence="22">
    <location>
        <begin position="3820"/>
        <end position="3933"/>
    </location>
</feature>
<dbReference type="InterPro" id="IPR041228">
    <property type="entry name" value="Dynein_C"/>
</dbReference>
<dbReference type="Gene3D" id="3.20.180.20">
    <property type="entry name" value="Dynein heavy chain, N-terminal domain 2"/>
    <property type="match status" value="1"/>
</dbReference>
<feature type="domain" description="Dynein heavy chain C-terminal" evidence="31">
    <location>
        <begin position="4110"/>
        <end position="4412"/>
    </location>
</feature>
<dbReference type="PANTHER" id="PTHR22878">
    <property type="entry name" value="DYNEIN HEAVY CHAIN 6, AXONEMAL-LIKE-RELATED"/>
    <property type="match status" value="1"/>
</dbReference>
<dbReference type="FunFam" id="1.10.8.1220:FF:000001">
    <property type="entry name" value="Dynein axonemal heavy chain 5"/>
    <property type="match status" value="1"/>
</dbReference>
<keyword evidence="8" id="KW-0067">ATP-binding</keyword>
<evidence type="ECO:0000256" key="2">
    <source>
        <dbReference type="ARBA" id="ARBA00004430"/>
    </source>
</evidence>
<keyword evidence="7" id="KW-0547">Nucleotide-binding</keyword>
<dbReference type="FunFam" id="3.40.50.300:FF:000223">
    <property type="entry name" value="Dynein heavy chain 3, axonemal"/>
    <property type="match status" value="1"/>
</dbReference>
<dbReference type="GO" id="GO:0030317">
    <property type="term" value="P:flagellated sperm motility"/>
    <property type="evidence" value="ECO:0007669"/>
    <property type="project" value="UniProtKB-ARBA"/>
</dbReference>
<dbReference type="Pfam" id="PF18198">
    <property type="entry name" value="AAA_lid_11"/>
    <property type="match status" value="1"/>
</dbReference>
<dbReference type="Gene3D" id="1.10.287.2620">
    <property type="match status" value="1"/>
</dbReference>
<dbReference type="InterPro" id="IPR041466">
    <property type="entry name" value="Dynein_AAA5_ext"/>
</dbReference>
<dbReference type="FunFam" id="1.10.287.2620:FF:000005">
    <property type="entry name" value="Dynein heavy chain 1, axonemal"/>
    <property type="match status" value="1"/>
</dbReference>
<dbReference type="GO" id="GO:0005930">
    <property type="term" value="C:axoneme"/>
    <property type="evidence" value="ECO:0007669"/>
    <property type="project" value="UniProtKB-SubCell"/>
</dbReference>
<protein>
    <recommendedName>
        <fullName evidence="17">Dynein axonemal heavy chain 1</fullName>
    </recommendedName>
    <alternativeName>
        <fullName evidence="19">Axonemal beta dynein heavy chain 1</fullName>
    </alternativeName>
    <alternativeName>
        <fullName evidence="18">Ciliary dynein heavy chain 1</fullName>
    </alternativeName>
</protein>
<dbReference type="FunFam" id="3.40.50.300:FF:000044">
    <property type="entry name" value="Dynein heavy chain 5, axonemal"/>
    <property type="match status" value="1"/>
</dbReference>
<dbReference type="FunFam" id="1.20.140.100:FF:000004">
    <property type="entry name" value="Dynein axonemal heavy chain 6"/>
    <property type="match status" value="1"/>
</dbReference>
<dbReference type="Pfam" id="PF18199">
    <property type="entry name" value="Dynein_C"/>
    <property type="match status" value="1"/>
</dbReference>
<dbReference type="FunFam" id="1.20.920.30:FF:000005">
    <property type="entry name" value="Dynein, axonemal, heavy chain 2"/>
    <property type="match status" value="1"/>
</dbReference>
<dbReference type="GeneID" id="102821263"/>
<dbReference type="Gene3D" id="1.20.58.1120">
    <property type="match status" value="1"/>
</dbReference>
<gene>
    <name evidence="33" type="primary">DNAH1</name>
</gene>
<dbReference type="Gene3D" id="1.10.8.1220">
    <property type="match status" value="1"/>
</dbReference>
<dbReference type="Gene3D" id="1.20.920.30">
    <property type="match status" value="1"/>
</dbReference>
<keyword evidence="10" id="KW-0243">Dynein</keyword>
<dbReference type="RefSeq" id="XP_006876113.1">
    <property type="nucleotide sequence ID" value="XM_006876051.1"/>
</dbReference>
<evidence type="ECO:0000313" key="33">
    <source>
        <dbReference type="RefSeq" id="XP_006876113.1"/>
    </source>
</evidence>
<dbReference type="FunFam" id="1.10.472.130:FF:000006">
    <property type="entry name" value="Dynein axonemal heavy chain 1"/>
    <property type="match status" value="1"/>
</dbReference>
<dbReference type="SUPFAM" id="SSF52540">
    <property type="entry name" value="P-loop containing nucleoside triphosphate hydrolases"/>
    <property type="match status" value="4"/>
</dbReference>
<evidence type="ECO:0000259" key="29">
    <source>
        <dbReference type="Pfam" id="PF17857"/>
    </source>
</evidence>
<dbReference type="InterPro" id="IPR013602">
    <property type="entry name" value="Dynein_heavy_linker"/>
</dbReference>
<dbReference type="Pfam" id="PF12781">
    <property type="entry name" value="AAA_9"/>
    <property type="match status" value="1"/>
</dbReference>
<dbReference type="InterPro" id="IPR043160">
    <property type="entry name" value="Dynein_C_barrel"/>
</dbReference>
<comment type="subunit">
    <text evidence="4">Consists of at least two heavy chains and a number of intermediate and light chains.</text>
</comment>
<feature type="compositionally biased region" description="Polar residues" evidence="21">
    <location>
        <begin position="182"/>
        <end position="199"/>
    </location>
</feature>
<evidence type="ECO:0000259" key="28">
    <source>
        <dbReference type="Pfam" id="PF17852"/>
    </source>
</evidence>
<dbReference type="InterPro" id="IPR024317">
    <property type="entry name" value="Dynein_heavy_chain_D4_dom"/>
</dbReference>
<evidence type="ECO:0000256" key="15">
    <source>
        <dbReference type="ARBA" id="ARBA00023273"/>
    </source>
</evidence>
<evidence type="ECO:0000256" key="20">
    <source>
        <dbReference type="SAM" id="Coils"/>
    </source>
</evidence>
<dbReference type="FunFam" id="3.40.50.300:FF:000362">
    <property type="entry name" value="Dynein, axonemal, heavy chain 6"/>
    <property type="match status" value="1"/>
</dbReference>
<evidence type="ECO:0000256" key="12">
    <source>
        <dbReference type="ARBA" id="ARBA00023069"/>
    </source>
</evidence>
<dbReference type="GO" id="GO:0005524">
    <property type="term" value="F:ATP binding"/>
    <property type="evidence" value="ECO:0007669"/>
    <property type="project" value="UniProtKB-KW"/>
</dbReference>
<evidence type="ECO:0000259" key="31">
    <source>
        <dbReference type="Pfam" id="PF18199"/>
    </source>
</evidence>
<keyword evidence="13" id="KW-0505">Motor protein</keyword>
<dbReference type="Gene3D" id="1.20.140.100">
    <property type="entry name" value="Dynein heavy chain, N-terminal domain 2"/>
    <property type="match status" value="1"/>
</dbReference>
<dbReference type="GO" id="GO:0045505">
    <property type="term" value="F:dynein intermediate chain binding"/>
    <property type="evidence" value="ECO:0007669"/>
    <property type="project" value="InterPro"/>
</dbReference>
<dbReference type="Pfam" id="PF12774">
    <property type="entry name" value="AAA_6"/>
    <property type="match status" value="1"/>
</dbReference>
<proteinExistence type="inferred from homology"/>
<dbReference type="Pfam" id="PF17852">
    <property type="entry name" value="Dynein_AAA_lid"/>
    <property type="match status" value="1"/>
</dbReference>
<evidence type="ECO:0000259" key="22">
    <source>
        <dbReference type="Pfam" id="PF03028"/>
    </source>
</evidence>
<dbReference type="Pfam" id="PF12775">
    <property type="entry name" value="AAA_7"/>
    <property type="match status" value="1"/>
</dbReference>
<evidence type="ECO:0000259" key="27">
    <source>
        <dbReference type="Pfam" id="PF12781"/>
    </source>
</evidence>
<dbReference type="GO" id="GO:0008569">
    <property type="term" value="F:minus-end-directed microtubule motor activity"/>
    <property type="evidence" value="ECO:0007669"/>
    <property type="project" value="InterPro"/>
</dbReference>
<dbReference type="GO" id="GO:0005874">
    <property type="term" value="C:microtubule"/>
    <property type="evidence" value="ECO:0007669"/>
    <property type="project" value="UniProtKB-KW"/>
</dbReference>
<evidence type="ECO:0000313" key="32">
    <source>
        <dbReference type="Proteomes" id="UP000504623"/>
    </source>
</evidence>
<evidence type="ECO:0000256" key="6">
    <source>
        <dbReference type="ARBA" id="ARBA00022701"/>
    </source>
</evidence>
<dbReference type="Gene3D" id="1.10.8.710">
    <property type="match status" value="1"/>
</dbReference>
<dbReference type="InterPro" id="IPR042222">
    <property type="entry name" value="Dynein_2_N"/>
</dbReference>
<dbReference type="OrthoDB" id="447173at2759"/>
<dbReference type="FunFam" id="1.20.58.1120:FF:000005">
    <property type="entry name" value="Dynein, axonemal, heavy chain 12"/>
    <property type="match status" value="1"/>
</dbReference>
<feature type="domain" description="Dynein heavy chain coiled coil stalk" evidence="25">
    <location>
        <begin position="2982"/>
        <end position="3325"/>
    </location>
</feature>
<feature type="domain" description="Dynein heavy chain AAA module D4" evidence="26">
    <location>
        <begin position="2707"/>
        <end position="2966"/>
    </location>
</feature>
<keyword evidence="11 20" id="KW-0175">Coiled coil</keyword>
<dbReference type="FunFam" id="3.20.180.20:FF:000003">
    <property type="entry name" value="Dynein heavy chain 12, axonemal"/>
    <property type="match status" value="1"/>
</dbReference>
<evidence type="ECO:0000259" key="24">
    <source>
        <dbReference type="Pfam" id="PF12774"/>
    </source>
</evidence>
<dbReference type="Proteomes" id="UP000504623">
    <property type="component" value="Unplaced"/>
</dbReference>
<dbReference type="InterPro" id="IPR024743">
    <property type="entry name" value="Dynein_HC_stalk"/>
</dbReference>
<keyword evidence="15" id="KW-0966">Cell projection</keyword>
<feature type="domain" description="Dynein heavy chain AAA 5 extension" evidence="28">
    <location>
        <begin position="2189"/>
        <end position="2307"/>
    </location>
</feature>
<evidence type="ECO:0000256" key="10">
    <source>
        <dbReference type="ARBA" id="ARBA00023017"/>
    </source>
</evidence>
<comment type="subcellular location">
    <subcellularLocation>
        <location evidence="1">Cell projection</location>
        <location evidence="1">Cilium</location>
        <location evidence="1">Flagellum</location>
    </subcellularLocation>
    <subcellularLocation>
        <location evidence="2">Cytoplasm</location>
        <location evidence="2">Cytoskeleton</location>
        <location evidence="2">Cilium axoneme</location>
    </subcellularLocation>
</comment>
<dbReference type="GO" id="GO:0030286">
    <property type="term" value="C:dynein complex"/>
    <property type="evidence" value="ECO:0007669"/>
    <property type="project" value="UniProtKB-KW"/>
</dbReference>
<evidence type="ECO:0000256" key="21">
    <source>
        <dbReference type="SAM" id="MobiDB-lite"/>
    </source>
</evidence>
<evidence type="ECO:0000256" key="17">
    <source>
        <dbReference type="ARBA" id="ARBA00071810"/>
    </source>
</evidence>
<feature type="domain" description="Dynein heavy chain hydrolytic ATP-binding dynein motor region" evidence="24">
    <location>
        <begin position="1693"/>
        <end position="2019"/>
    </location>
</feature>
<dbReference type="Gene3D" id="1.20.920.20">
    <property type="match status" value="1"/>
</dbReference>
<dbReference type="Gene3D" id="3.40.50.300">
    <property type="entry name" value="P-loop containing nucleotide triphosphate hydrolases"/>
    <property type="match status" value="5"/>
</dbReference>
<feature type="domain" description="Dynein heavy chain ATP-binding dynein motor region" evidence="27">
    <location>
        <begin position="3355"/>
        <end position="3576"/>
    </location>
</feature>
<dbReference type="CTD" id="25981"/>
<dbReference type="Gene3D" id="1.20.1270.280">
    <property type="match status" value="1"/>
</dbReference>
<evidence type="ECO:0000256" key="16">
    <source>
        <dbReference type="ARBA" id="ARBA00055289"/>
    </source>
</evidence>
<evidence type="ECO:0000259" key="23">
    <source>
        <dbReference type="Pfam" id="PF08393"/>
    </source>
</evidence>
<evidence type="ECO:0000256" key="3">
    <source>
        <dbReference type="ARBA" id="ARBA00008887"/>
    </source>
</evidence>
<sequence>MGPHSGSGQIISPEKVSQTTYRSLNAKVNQATSVMQSSMWLQSQLREGIQGDGAAKAAFPAAQCPGLANQRQILGTQEASGSRKDLERICLVEPEFANTERPDGRETQTLISCAVEPVLWEGPVTVGFYIVFNTFLGGITMRSSMELPKKEGCSPRKSSRGPECTPCNTTSQEDSSGRSHAGQDSNLGRISLGSDNASGRLSPDPGPKSSSLHISMTPPLVSDLGQPRKSPLTGTNKQYPLMKQRGFYSDILSPGALNQLGDLCCGPYMQQNLLLQADLDKFTPKVQTFKLPEDFQHLVEQQRIGSTTQQLSQTDFPLQAYEPKVQVPFQVLPGQCPRKIEIQRRKRQYLSLDIEQLLAKEGINSNKLMPRHPDLQNPQTIEQGHDPLFPIYLPLKVFDNEEFDCRTPQEWMNLGLEPGSQDRKPVPGKALLPTDDLLGHEDPKSEKLNYQWCNVGVLDYNEETKLYLVHKTDENGLVRDEMGKPIRNGGVTAEGRPSLLLCQYWVPRIQVLFCAEDPRVFTQRVVQANALRKNTEALLLYNLYVDCMPSEDERLISEQSLKKIKQWAMSTPRMHKGPLVQEHLSSLTREVSLDYKRSMNKINFDQIVSSKPNTFSYVTLPKKEEVKVPEKGLVSVPKYPFQEQKEDFTFMSLLTRPEVITALSKVRAECNKVTTMSLFHSTLSKYSRLEEFEQIQSQTFSQVQMFLKDTWISTLKVAMRSSLRDMSKGWYNLYETLWEVYLMSKLRKLMELIKYMLQDTLRFLVQDSLASFSQFISDACCTVLDCTEDMVWGEDLINSPYRPRKSPLFIVDLVLDSSGVHYSTPLEQFETALLNLFDKGILATHSVPQLEKMVMEDIFICGNPLLESVGLHEPLVEELRAAIANALRKAMIPLQAYAKEYQKYLELHNNDISTFIKAYQTQCPSAEVVREVVLTHLEEKDILDNSLPSNLVIGPFFINVDNVKQSLSKKRKALATSMLDILAKNLHKEVDAICEEFRSISRKIYEKPNSIEELAELHEWMKGIPEQLVGLEERIVKVMDDYQVMDEFFYSLNSDDFNDKWAASNWPSKILRQIEMVRQQHTEDEEKFRKIQIMDQNNFQEKLEGLQLVVAGFSTHVEIARAHEIANEVRRVKKQLKDCQQLAILYNNRERIFGAPITNYDKLSRMVKEFQPYLDLWTTASDWLRWSESWMNDPLSAIDAEQLEKNVVESFKTMHKCVKQFKDIPACQEVALDIRARIEEFKPYIPLIQGLRNPGMRNRHWEMLSNEINVNVRPKANLTFARCLEMNLQDHIESISKVAEVAGKEYAIEQALDKMEKEWSAILFNVLPYKETDTYILKSPDEASQLLDDHIVMTQSMSFSPYKKPFEQRINSWESKLKLTQEVLEEWLNCQRAWLYLEPIFSSEDINRQLPVESKRYQTMERIWRKIMKNAYENREVISVCAEQRLLDSLRDCNKLLDLVQKGLSEYLETKRSAFPRFYFLSDDELLEILSQTKDPTAVQPHLRKCFENIAQLLFQEDLEITHMYSAEGEEVKLSSSIYPTSNVEDWLRAVEHSMKGSVRDFIERAIKAYPTIPRTQWVLKWPGQVTIAGCQTYWTMEVAEALDAGDLSNRLFPKLAQQLSDLVALVRGKLSRMQRAVLSALIVIEVHAKDVVSKLIEENVISVHDFEWISQLRYYWTNNDLYIRAVNAEFIYGYEYLGNSGRLVITPLTDRCYLTLTGALHLKFGGAPAGPAGTGKTETTKDLGKALAIQTVVFNCSDQLDFMAMGKFFKGLASAGAWACFDEFNRIDIEVLSVVAQQITTIQKAQQQRVERFIFEGVEIPLVPSCAVFITMNPGYAGRTELPDNLKALFRPVAMMVPDYAMIAEISLYSFGFNEASVLAKKITTTFKLSSEQLSSQDHYDFGMRAVKTVISAAGNLKRENPDMNEELICLRAIRDVNVPKFLQEDLKLFSGIVSDLFPTIKEEETDYGILDKAIRKSCENENLKDVEGFLTKCIQLYETTVVRHGLMLVGPTGSGKSNCYKILAAAMTSLKGKPSISGGVYEAVNYYVLNPKSITMGQLYGEFDLLTHEWTDGIFPSLIRAGAIASDTNKKWYMFDGPVDAIWIENMNTVLDDNKKLCLSSGEIIKLTEAMTMMFEVQDLAVASPATVSRCGMVYLEPSILGLMPFVQCWLRKLPSFLRDHEEQFKVLFANFLEESIAFVRISVKEIIASTNGNLTMSLLKLLDCFFKPFLPREGIKKMSPEKLNRIPELIEPWFIFSLIWSVGATGDSASRISFSNWLRNKMEIQNLAMLFPEEGLVFDYRLEDAGISNTNEDDDEEEEGGKQVAWVKWMDYSTPFTMMPDTNYCDIIVPTMDTVQMSYLLGMLLTNHKPVLCIGPTGTGKTLTIADKLLKNLPLEYISHFLTFSARTSANQTQDLIDSKLDKRRKGVFGPPLGRNFIFFIDDLNMPALETYGAQPPIELLRQWMDHGGWYDRKIIGAFKNLVDINFVCAMGPPGGGRNAITPRLTRHFNYLSFTEMDEVSKKHIFSTILGRWMDGLLGEKSYREPGPGAPHIAHLTESLVEATTTVYSTITSQLLPTPAKSHYTFNLRDLSKVFQGMLMAEASKVEDMVQLLRLWYHENCRVFRDRLVNEEDRTWFDQLLVSRMERWDVAFDMVCPFQPILYGDFMSPGSDVKSYELIISEKKMMQVIEEYMEDYNQINTAKLRLVLFMDAMSHICRISRTLRQALGNALLLGVGGSGRSSLTRLASHMAEYECFQIELSKNYGMAEWREDVKKALLKAGLQNLPITFLFADTQIKNESFLEDINNILNSGDIPNLYSPDEQDQIVNTMRPYIQEQGLQPTKANLMAGYTRRVRSNIHMVLCMSPIGEIFRARLRQFPSLVNCCTIDWFNEWPAEALESVANMFLNEIPELEATNEGIEGLIKVCVCIHQSVASKCVEFLAELARHNYVTPKSYLELLNIFSILIGQKKQELKTAKNRMKSGLDKLLRTSEDVSKMQEDLEIMRPMLEEAAKDTMLTMDQIKVDTAIAEETRNSVQAEEIKANAKARKAQAIADDAQKDLDEALPALDAALASLRNLNKNDVTEVRAMQRPPPGVKLVIEAVCIMKGIKPKKVPGEKPGSKVDDYWEPGKGLLQDPGRFLESLFKFDKDNIGEMVIKAIQPYIDNEEFQPAAIAKVSKACTSICQWVRAMHKYHFVAKAVEPKRQALREAQDDLEVTQRILEEAKQRLWEVEDGIATMQAKYRECIAKKEDLELKCEQCEQRLGRADKLINGLSDEKVRWQETVENLEHMLDNISGDVLVASGFVAYLGPFTGQYRMVLYDYWVKQLSVHHVPHTSEPTLIGTLGNPVKIRSWQIAGLPNDTLSVENGVITQFSQRWTHFIDPQGQANKWIKNMEKENGLDVLKLSDRDFLRSMENAIRFGKPCLLENVGEELDPALEPVLLKQTYKQQGNTVLKLGDTVIPYHEDFKMYITTKLPNPHYTPEIATKLTLINFTLSPSGLEDQLLGQVVAEERPDLEEAKNQLIISNAKMRQELKDIEDQILYRLSSSEGNPVDDMELIKVLEASKMKAAEIQAKVRIAEQTEKDIDLTRMEYIPVAVRTQILFFCVSDLANVDPMYQYSLEWFLNIFLSGIANSERADNLKKRITNINRYLTYSLYSNVCRSLFEKHKLMFAFLLCVRIMMNEGKINQGEWRYLLSGGPIQTVTENPAVDWLADRAWRDILALSNLPAFSSFAHDFVKHLSEFQAIFDSIEPHREPLPGIWDKYLDQFQKLLVLRCLRGDKVTNAMQDFVANNLEPRFIEPQTANLSVVFKDSNSTTPLIFVLSPGTDPAADLYKFAEEMKFSKKLSAISLGQGQGPRAEAMMRSSMERGKWVFFQNCHLAPSWMPALERLIEHINPDKVHRDFRLWLTSLPSSKFPVSILQNGSKMTIEPPRGVKANLLKSYSSLSDDFLNSCQKVNEFKSLLLSLCLFHGNALERRKFGPLGFNIPYEFTDGDLRICISQLKMFLDEYSDIPYKVLKYTAGEINYGGRVTDDWDRRCIMNILEDFYNPTVLSPEHSYSASGVYHQIQPTYDLNGYLSYIKSLPLNDMPEIFGLHDNANITFAQNETFALLGSIIQLQPKSSSAGGQGREEIVEHVAQDILLKVPEPMNLQWVIAKYPVLYEESMNTVLVQEVIRYNRLLQVITQTLRDLLKALKGLVVMSSQLELMAASLYNNAVPELWIAKAYPSLKPLSSWVLDLLQRLDFLQTWIQDGIPAVFWISGFFFPQAFLTGTLQNFARKSVISIDTISFDFKVMTQSLSAINQRPREGCYIHGLFLEGARWDPLTFQLAESRPKELYTEMAIIWLMPVPSRKAQKHTFYLCPIYKTLTRAGTLSTTGHSTNYVIAVEIPTQLSQRHWIKRGVALICALDY</sequence>
<evidence type="ECO:0000256" key="13">
    <source>
        <dbReference type="ARBA" id="ARBA00023175"/>
    </source>
</evidence>
<dbReference type="Gene3D" id="3.10.490.20">
    <property type="match status" value="1"/>
</dbReference>
<evidence type="ECO:0000256" key="4">
    <source>
        <dbReference type="ARBA" id="ARBA00011655"/>
    </source>
</evidence>
<dbReference type="InterPro" id="IPR042219">
    <property type="entry name" value="AAA_lid_11_sf"/>
</dbReference>
<reference evidence="33" key="1">
    <citation type="submission" date="2025-08" db="UniProtKB">
        <authorList>
            <consortium name="RefSeq"/>
        </authorList>
    </citation>
    <scope>IDENTIFICATION</scope>
    <source>
        <tissue evidence="33">Spleen</tissue>
    </source>
</reference>
<dbReference type="FunFam" id="1.10.8.720:FF:000001">
    <property type="entry name" value="dynein heavy chain 7, axonemal"/>
    <property type="match status" value="1"/>
</dbReference>
<keyword evidence="14" id="KW-0206">Cytoskeleton</keyword>
<dbReference type="FunFam" id="1.20.1270.280:FF:000001">
    <property type="entry name" value="dynein heavy chain 7, axonemal"/>
    <property type="match status" value="1"/>
</dbReference>
<feature type="coiled-coil region" evidence="20">
    <location>
        <begin position="3520"/>
        <end position="3586"/>
    </location>
</feature>
<dbReference type="InterPro" id="IPR043157">
    <property type="entry name" value="Dynein_AAA1S"/>
</dbReference>
<dbReference type="Pfam" id="PF03028">
    <property type="entry name" value="Dynein_heavy"/>
    <property type="match status" value="1"/>
</dbReference>
<dbReference type="GO" id="GO:0051959">
    <property type="term" value="F:dynein light intermediate chain binding"/>
    <property type="evidence" value="ECO:0007669"/>
    <property type="project" value="InterPro"/>
</dbReference>
<dbReference type="FunFam" id="1.20.920.20:FF:000006">
    <property type="entry name" value="Dynein, axonemal, heavy chain 6"/>
    <property type="match status" value="1"/>
</dbReference>
<comment type="function">
    <text evidence="16">Force generating protein of cilia required for sperm flagellum motility. Produces force towards the minus ends of microtubules. Dynein has ATPase activity; the force-producing power stroke is thought to occur on release of ADP. Required in spermatozoa for the formation of the inner dynein arms and biogenesis of the axoneme.</text>
</comment>
<evidence type="ECO:0000256" key="14">
    <source>
        <dbReference type="ARBA" id="ARBA00023212"/>
    </source>
</evidence>
<dbReference type="InterPro" id="IPR035706">
    <property type="entry name" value="AAA_9"/>
</dbReference>
<evidence type="ECO:0000256" key="8">
    <source>
        <dbReference type="ARBA" id="ARBA00022840"/>
    </source>
</evidence>
<dbReference type="FunFam" id="1.10.8.710:FF:000004">
    <property type="entry name" value="Dynein axonemal heavy chain 6"/>
    <property type="match status" value="1"/>
</dbReference>
<feature type="coiled-coil region" evidence="20">
    <location>
        <begin position="3211"/>
        <end position="3294"/>
    </location>
</feature>
<evidence type="ECO:0000256" key="5">
    <source>
        <dbReference type="ARBA" id="ARBA00022490"/>
    </source>
</evidence>
<dbReference type="InterPro" id="IPR035699">
    <property type="entry name" value="AAA_6"/>
</dbReference>
<dbReference type="Gene3D" id="6.10.140.1060">
    <property type="match status" value="1"/>
</dbReference>
<evidence type="ECO:0000256" key="18">
    <source>
        <dbReference type="ARBA" id="ARBA00078557"/>
    </source>
</evidence>
<keyword evidence="6" id="KW-0493">Microtubule</keyword>
<dbReference type="Pfam" id="PF12777">
    <property type="entry name" value="MT"/>
    <property type="match status" value="1"/>
</dbReference>
<evidence type="ECO:0000259" key="26">
    <source>
        <dbReference type="Pfam" id="PF12780"/>
    </source>
</evidence>
<dbReference type="Pfam" id="PF12780">
    <property type="entry name" value="AAA_8"/>
    <property type="match status" value="1"/>
</dbReference>
<dbReference type="InterPro" id="IPR041589">
    <property type="entry name" value="DNAH3_AAA_lid_1"/>
</dbReference>
<dbReference type="FunFam" id="3.10.490.20:FF:000001">
    <property type="entry name" value="dynein heavy chain 7, axonemal"/>
    <property type="match status" value="1"/>
</dbReference>
<feature type="domain" description="Dynein heavy chain AAA lid" evidence="30">
    <location>
        <begin position="3965"/>
        <end position="4104"/>
    </location>
</feature>
<dbReference type="Pfam" id="PF17857">
    <property type="entry name" value="AAA_lid_1"/>
    <property type="match status" value="1"/>
</dbReference>
<keyword evidence="12" id="KW-0969">Cilium</keyword>
<dbReference type="InterPro" id="IPR042228">
    <property type="entry name" value="Dynein_linker_3"/>
</dbReference>
<accession>A0A9B0U4K2</accession>
<dbReference type="Pfam" id="PF08393">
    <property type="entry name" value="DHC_N2"/>
    <property type="match status" value="1"/>
</dbReference>
<comment type="similarity">
    <text evidence="3">Belongs to the dynein heavy chain family.</text>
</comment>
<evidence type="ECO:0000256" key="19">
    <source>
        <dbReference type="ARBA" id="ARBA00082100"/>
    </source>
</evidence>
<dbReference type="PANTHER" id="PTHR22878:SF73">
    <property type="entry name" value="DYNEIN AXONEMAL HEAVY CHAIN 1"/>
    <property type="match status" value="1"/>
</dbReference>
<evidence type="ECO:0000256" key="1">
    <source>
        <dbReference type="ARBA" id="ARBA00004230"/>
    </source>
</evidence>
<dbReference type="FunFam" id="3.40.50.300:FF:001328">
    <property type="entry name" value="Dynein heavy chain 6, axonemal"/>
    <property type="match status" value="1"/>
</dbReference>
<feature type="region of interest" description="Disordered" evidence="21">
    <location>
        <begin position="147"/>
        <end position="238"/>
    </location>
</feature>
<keyword evidence="32" id="KW-1185">Reference proteome</keyword>
<dbReference type="Gene3D" id="1.10.472.130">
    <property type="match status" value="1"/>
</dbReference>
<dbReference type="InterPro" id="IPR027417">
    <property type="entry name" value="P-loop_NTPase"/>
</dbReference>